<organism evidence="2 3">
    <name type="scientific">Steinernema hermaphroditum</name>
    <dbReference type="NCBI Taxonomy" id="289476"/>
    <lineage>
        <taxon>Eukaryota</taxon>
        <taxon>Metazoa</taxon>
        <taxon>Ecdysozoa</taxon>
        <taxon>Nematoda</taxon>
        <taxon>Chromadorea</taxon>
        <taxon>Rhabditida</taxon>
        <taxon>Tylenchina</taxon>
        <taxon>Panagrolaimomorpha</taxon>
        <taxon>Strongyloidoidea</taxon>
        <taxon>Steinernematidae</taxon>
        <taxon>Steinernema</taxon>
    </lineage>
</organism>
<dbReference type="AlphaFoldDB" id="A0AA39HVL5"/>
<feature type="transmembrane region" description="Helical" evidence="1">
    <location>
        <begin position="12"/>
        <end position="36"/>
    </location>
</feature>
<feature type="transmembrane region" description="Helical" evidence="1">
    <location>
        <begin position="137"/>
        <end position="156"/>
    </location>
</feature>
<sequence>MANEGSPISAPILIWINLGLESSFTLCNLLIIYMSIFHVKPSLCRTYALNHSAASTIHALLSFAVDFSDVTGIGRSFFFYNDHSFGGKYKWDSFALAVLLRYSSNAYRIFANIMVLLTYASYAYPFKFAKIIHKRNINYIFLFGHLLTFFVSGLMLPRAIYDVLLLDNLNVSGVDFMTYLFYCEKLFSFIAFGTMAFLYVLAIRVILKHHKNQHSIAKGKRRSQLVAVLIYCTPPNFFLALGLPRSFCIITRTANILNGESYEAVCVAFKYLHHTISYVRFFCASICTLIAFHDYRQLILNAFRSLVPKKFKSTPVTNFPAAATSSVSSVLFIKH</sequence>
<gene>
    <name evidence="2" type="ORF">QR680_006147</name>
</gene>
<dbReference type="Proteomes" id="UP001175271">
    <property type="component" value="Unassembled WGS sequence"/>
</dbReference>
<dbReference type="EMBL" id="JAUCMV010000003">
    <property type="protein sequence ID" value="KAK0412320.1"/>
    <property type="molecule type" value="Genomic_DNA"/>
</dbReference>
<reference evidence="2" key="1">
    <citation type="submission" date="2023-06" db="EMBL/GenBank/DDBJ databases">
        <title>Genomic analysis of the entomopathogenic nematode Steinernema hermaphroditum.</title>
        <authorList>
            <person name="Schwarz E.M."/>
            <person name="Heppert J.K."/>
            <person name="Baniya A."/>
            <person name="Schwartz H.T."/>
            <person name="Tan C.-H."/>
            <person name="Antoshechkin I."/>
            <person name="Sternberg P.W."/>
            <person name="Goodrich-Blair H."/>
            <person name="Dillman A.R."/>
        </authorList>
    </citation>
    <scope>NUCLEOTIDE SEQUENCE</scope>
    <source>
        <strain evidence="2">PS9179</strain>
        <tissue evidence="2">Whole animal</tissue>
    </source>
</reference>
<evidence type="ECO:0000313" key="3">
    <source>
        <dbReference type="Proteomes" id="UP001175271"/>
    </source>
</evidence>
<feature type="transmembrane region" description="Helical" evidence="1">
    <location>
        <begin position="106"/>
        <end position="125"/>
    </location>
</feature>
<evidence type="ECO:0000313" key="2">
    <source>
        <dbReference type="EMBL" id="KAK0412320.1"/>
    </source>
</evidence>
<comment type="caution">
    <text evidence="2">The sequence shown here is derived from an EMBL/GenBank/DDBJ whole genome shotgun (WGS) entry which is preliminary data.</text>
</comment>
<proteinExistence type="predicted"/>
<protein>
    <submittedName>
        <fullName evidence="2">Uncharacterized protein</fullName>
    </submittedName>
</protein>
<keyword evidence="1" id="KW-0472">Membrane</keyword>
<keyword evidence="3" id="KW-1185">Reference proteome</keyword>
<name>A0AA39HVL5_9BILA</name>
<keyword evidence="1" id="KW-0812">Transmembrane</keyword>
<feature type="transmembrane region" description="Helical" evidence="1">
    <location>
        <begin position="186"/>
        <end position="207"/>
    </location>
</feature>
<accession>A0AA39HVL5</accession>
<keyword evidence="1" id="KW-1133">Transmembrane helix</keyword>
<evidence type="ECO:0000256" key="1">
    <source>
        <dbReference type="SAM" id="Phobius"/>
    </source>
</evidence>
<feature type="transmembrane region" description="Helical" evidence="1">
    <location>
        <begin position="228"/>
        <end position="247"/>
    </location>
</feature>